<comment type="caution">
    <text evidence="3">The sequence shown here is derived from an EMBL/GenBank/DDBJ whole genome shotgun (WGS) entry which is preliminary data.</text>
</comment>
<organism evidence="3 4">
    <name type="scientific">Mycena indigotica</name>
    <dbReference type="NCBI Taxonomy" id="2126181"/>
    <lineage>
        <taxon>Eukaryota</taxon>
        <taxon>Fungi</taxon>
        <taxon>Dikarya</taxon>
        <taxon>Basidiomycota</taxon>
        <taxon>Agaricomycotina</taxon>
        <taxon>Agaricomycetes</taxon>
        <taxon>Agaricomycetidae</taxon>
        <taxon>Agaricales</taxon>
        <taxon>Marasmiineae</taxon>
        <taxon>Mycenaceae</taxon>
        <taxon>Mycena</taxon>
    </lineage>
</organism>
<dbReference type="RefSeq" id="XP_037213366.1">
    <property type="nucleotide sequence ID" value="XM_037370365.1"/>
</dbReference>
<sequence length="165" mass="18621">MIIDDDSSSPKAASYRHPTALDVEAGPPPYSDTPNAAADVPLLSSLPNEDSDRRRRKGRKQQRRRKWLMIIFASVLLNVLLVVALVRVLRREDEGLEFEHHWEKQMASPLLPSSHVDSQDMETEPEHEEVPPSQQAEGFGIGRKGGSSRGRSRRRGEGYRNRGSR</sequence>
<keyword evidence="2" id="KW-0812">Transmembrane</keyword>
<dbReference type="EMBL" id="JACAZF010000017">
    <property type="protein sequence ID" value="KAF7289335.1"/>
    <property type="molecule type" value="Genomic_DNA"/>
</dbReference>
<keyword evidence="2" id="KW-1133">Transmembrane helix</keyword>
<protein>
    <submittedName>
        <fullName evidence="3">Uncharacterized protein</fullName>
    </submittedName>
</protein>
<feature type="region of interest" description="Disordered" evidence="1">
    <location>
        <begin position="1"/>
        <end position="60"/>
    </location>
</feature>
<evidence type="ECO:0000313" key="4">
    <source>
        <dbReference type="Proteomes" id="UP000636479"/>
    </source>
</evidence>
<reference evidence="3" key="1">
    <citation type="submission" date="2020-05" db="EMBL/GenBank/DDBJ databases">
        <title>Mycena genomes resolve the evolution of fungal bioluminescence.</title>
        <authorList>
            <person name="Tsai I.J."/>
        </authorList>
    </citation>
    <scope>NUCLEOTIDE SEQUENCE</scope>
    <source>
        <strain evidence="3">171206Taipei</strain>
    </source>
</reference>
<feature type="transmembrane region" description="Helical" evidence="2">
    <location>
        <begin position="67"/>
        <end position="89"/>
    </location>
</feature>
<feature type="region of interest" description="Disordered" evidence="1">
    <location>
        <begin position="109"/>
        <end position="165"/>
    </location>
</feature>
<proteinExistence type="predicted"/>
<evidence type="ECO:0000256" key="2">
    <source>
        <dbReference type="SAM" id="Phobius"/>
    </source>
</evidence>
<feature type="compositionally biased region" description="Gly residues" evidence="1">
    <location>
        <begin position="139"/>
        <end position="148"/>
    </location>
</feature>
<name>A0A8H6RZA3_9AGAR</name>
<keyword evidence="2" id="KW-0472">Membrane</keyword>
<dbReference type="AlphaFoldDB" id="A0A8H6RZA3"/>
<evidence type="ECO:0000256" key="1">
    <source>
        <dbReference type="SAM" id="MobiDB-lite"/>
    </source>
</evidence>
<keyword evidence="4" id="KW-1185">Reference proteome</keyword>
<accession>A0A8H6RZA3</accession>
<feature type="compositionally biased region" description="Basic and acidic residues" evidence="1">
    <location>
        <begin position="155"/>
        <end position="165"/>
    </location>
</feature>
<dbReference type="GeneID" id="59352881"/>
<evidence type="ECO:0000313" key="3">
    <source>
        <dbReference type="EMBL" id="KAF7289335.1"/>
    </source>
</evidence>
<dbReference type="Proteomes" id="UP000636479">
    <property type="component" value="Unassembled WGS sequence"/>
</dbReference>
<gene>
    <name evidence="3" type="ORF">MIND_01395500</name>
</gene>